<dbReference type="RefSeq" id="WP_154358298.1">
    <property type="nucleotide sequence ID" value="NZ_WKJL01000009.1"/>
</dbReference>
<evidence type="ECO:0000313" key="2">
    <source>
        <dbReference type="EMBL" id="MRW85264.1"/>
    </source>
</evidence>
<feature type="domain" description="DUF2726" evidence="1">
    <location>
        <begin position="42"/>
        <end position="148"/>
    </location>
</feature>
<dbReference type="EMBL" id="WKJL01000009">
    <property type="protein sequence ID" value="MRW85264.1"/>
    <property type="molecule type" value="Genomic_DNA"/>
</dbReference>
<comment type="caution">
    <text evidence="2">The sequence shown here is derived from an EMBL/GenBank/DDBJ whole genome shotgun (WGS) entry which is preliminary data.</text>
</comment>
<proteinExistence type="predicted"/>
<evidence type="ECO:0000313" key="3">
    <source>
        <dbReference type="Proteomes" id="UP000439986"/>
    </source>
</evidence>
<dbReference type="Pfam" id="PF10881">
    <property type="entry name" value="DUF2726"/>
    <property type="match status" value="1"/>
</dbReference>
<name>A0A844DCV8_9BURK</name>
<dbReference type="AlphaFoldDB" id="A0A844DCV8"/>
<reference evidence="2 3" key="1">
    <citation type="submission" date="2019-11" db="EMBL/GenBank/DDBJ databases">
        <title>Novel species isolated from a subtropical stream in China.</title>
        <authorList>
            <person name="Lu H."/>
        </authorList>
    </citation>
    <scope>NUCLEOTIDE SEQUENCE [LARGE SCALE GENOMIC DNA]</scope>
    <source>
        <strain evidence="2 3">FT26W</strain>
    </source>
</reference>
<protein>
    <submittedName>
        <fullName evidence="2">DUF2726 domain-containing protein</fullName>
    </submittedName>
</protein>
<evidence type="ECO:0000259" key="1">
    <source>
        <dbReference type="Pfam" id="PF10881"/>
    </source>
</evidence>
<sequence>MNNFVILAIVLAGIFIAVFSSPKKSSKLKPLSHLKLQPRRPLTAREQQMYFRLTETLTDCAVFPQMPLAALLTTSDRQDRNRFDRKIADFLVCTKTLTPIAVIELDDPSHNNKAAQDADRDAMLRNAGYQTIRYRDYPTPIQLRQDIETAFKKVSGLTAQSN</sequence>
<organism evidence="2 3">
    <name type="scientific">Duganella aquatilis</name>
    <dbReference type="NCBI Taxonomy" id="2666082"/>
    <lineage>
        <taxon>Bacteria</taxon>
        <taxon>Pseudomonadati</taxon>
        <taxon>Pseudomonadota</taxon>
        <taxon>Betaproteobacteria</taxon>
        <taxon>Burkholderiales</taxon>
        <taxon>Oxalobacteraceae</taxon>
        <taxon>Telluria group</taxon>
        <taxon>Duganella</taxon>
    </lineage>
</organism>
<dbReference type="Proteomes" id="UP000439986">
    <property type="component" value="Unassembled WGS sequence"/>
</dbReference>
<keyword evidence="3" id="KW-1185">Reference proteome</keyword>
<accession>A0A844DCV8</accession>
<gene>
    <name evidence="2" type="ORF">GJ698_14355</name>
</gene>
<dbReference type="InterPro" id="IPR024402">
    <property type="entry name" value="DUF2726"/>
</dbReference>